<evidence type="ECO:0000313" key="3">
    <source>
        <dbReference type="Proteomes" id="UP000176864"/>
    </source>
</evidence>
<accession>A0A1F5NJV0</accession>
<dbReference type="InterPro" id="IPR002831">
    <property type="entry name" value="Tscrpt_reg_TrmB_N"/>
</dbReference>
<dbReference type="EMBL" id="MFEK01000016">
    <property type="protein sequence ID" value="OGE77824.1"/>
    <property type="molecule type" value="Genomic_DNA"/>
</dbReference>
<dbReference type="Gene3D" id="1.10.10.10">
    <property type="entry name" value="Winged helix-like DNA-binding domain superfamily/Winged helix DNA-binding domain"/>
    <property type="match status" value="1"/>
</dbReference>
<sequence>MELTDTLEKLGLHAKEASVYLAALELGVASVESIAKKAGTKRPTTYLVLDDLQTRGLVSLVPRARKTLYTAESPELILTEINRKEELLKRFMPNLLAVYNAKKEKPQVQLYEGKQGLRQVYDKIFSSPAIDFFSTIRDVFAMFPDMPKLLRERVITKQTKVREILTQTPADIEYVSWIKQHEYYQSRFAPKSFPEFLTDSAIYGNHVAFFSFKPAVFAVQIESREVSQSLRILFDMAWMAGVPYEKVIKS</sequence>
<name>A0A1F5NJV0_9BACT</name>
<dbReference type="InterPro" id="IPR036388">
    <property type="entry name" value="WH-like_DNA-bd_sf"/>
</dbReference>
<protein>
    <recommendedName>
        <fullName evidence="1">Transcription regulator TrmB N-terminal domain-containing protein</fullName>
    </recommendedName>
</protein>
<dbReference type="InterPro" id="IPR051797">
    <property type="entry name" value="TrmB-like"/>
</dbReference>
<reference evidence="2 3" key="1">
    <citation type="journal article" date="2016" name="Nat. Commun.">
        <title>Thousands of microbial genomes shed light on interconnected biogeochemical processes in an aquifer system.</title>
        <authorList>
            <person name="Anantharaman K."/>
            <person name="Brown C.T."/>
            <person name="Hug L.A."/>
            <person name="Sharon I."/>
            <person name="Castelle C.J."/>
            <person name="Probst A.J."/>
            <person name="Thomas B.C."/>
            <person name="Singh A."/>
            <person name="Wilkins M.J."/>
            <person name="Karaoz U."/>
            <person name="Brodie E.L."/>
            <person name="Williams K.H."/>
            <person name="Hubbard S.S."/>
            <person name="Banfield J.F."/>
        </authorList>
    </citation>
    <scope>NUCLEOTIDE SEQUENCE [LARGE SCALE GENOMIC DNA]</scope>
</reference>
<feature type="domain" description="Transcription regulator TrmB N-terminal" evidence="1">
    <location>
        <begin position="7"/>
        <end position="75"/>
    </location>
</feature>
<comment type="caution">
    <text evidence="2">The sequence shown here is derived from an EMBL/GenBank/DDBJ whole genome shotgun (WGS) entry which is preliminary data.</text>
</comment>
<evidence type="ECO:0000313" key="2">
    <source>
        <dbReference type="EMBL" id="OGE77824.1"/>
    </source>
</evidence>
<organism evidence="2 3">
    <name type="scientific">Candidatus Doudnabacteria bacterium RIFCSPHIGHO2_01_FULL_46_14</name>
    <dbReference type="NCBI Taxonomy" id="1817824"/>
    <lineage>
        <taxon>Bacteria</taxon>
        <taxon>Candidatus Doudnaibacteriota</taxon>
    </lineage>
</organism>
<proteinExistence type="predicted"/>
<dbReference type="SUPFAM" id="SSF46785">
    <property type="entry name" value="Winged helix' DNA-binding domain"/>
    <property type="match status" value="1"/>
</dbReference>
<dbReference type="Proteomes" id="UP000176864">
    <property type="component" value="Unassembled WGS sequence"/>
</dbReference>
<dbReference type="InterPro" id="IPR036390">
    <property type="entry name" value="WH_DNA-bd_sf"/>
</dbReference>
<evidence type="ECO:0000259" key="1">
    <source>
        <dbReference type="Pfam" id="PF01978"/>
    </source>
</evidence>
<dbReference type="STRING" id="1817824.A2751_02130"/>
<dbReference type="AlphaFoldDB" id="A0A1F5NJV0"/>
<dbReference type="PANTHER" id="PTHR34293">
    <property type="entry name" value="HTH-TYPE TRANSCRIPTIONAL REGULATOR TRMBL2"/>
    <property type="match status" value="1"/>
</dbReference>
<gene>
    <name evidence="2" type="ORF">A2751_02130</name>
</gene>
<dbReference type="Pfam" id="PF01978">
    <property type="entry name" value="TrmB"/>
    <property type="match status" value="1"/>
</dbReference>
<dbReference type="PANTHER" id="PTHR34293:SF1">
    <property type="entry name" value="HTH-TYPE TRANSCRIPTIONAL REGULATOR TRMBL2"/>
    <property type="match status" value="1"/>
</dbReference>